<proteinExistence type="predicted"/>
<protein>
    <submittedName>
        <fullName evidence="1">Uncharacterized protein</fullName>
    </submittedName>
</protein>
<keyword evidence="2" id="KW-1185">Reference proteome</keyword>
<reference evidence="1 2" key="1">
    <citation type="journal article" date="2014" name="Nature">
        <title>The genome of Eucalyptus grandis.</title>
        <authorList>
            <person name="Myburg A.A."/>
            <person name="Grattapaglia D."/>
            <person name="Tuskan G.A."/>
            <person name="Hellsten U."/>
            <person name="Hayes R.D."/>
            <person name="Grimwood J."/>
            <person name="Jenkins J."/>
            <person name="Lindquist E."/>
            <person name="Tice H."/>
            <person name="Bauer D."/>
            <person name="Goodstein D.M."/>
            <person name="Dubchak I."/>
            <person name="Poliakov A."/>
            <person name="Mizrachi E."/>
            <person name="Kullan A.R."/>
            <person name="Hussey S.G."/>
            <person name="Pinard D."/>
            <person name="van der Merwe K."/>
            <person name="Singh P."/>
            <person name="van Jaarsveld I."/>
            <person name="Silva-Junior O.B."/>
            <person name="Togawa R.C."/>
            <person name="Pappas M.R."/>
            <person name="Faria D.A."/>
            <person name="Sansaloni C.P."/>
            <person name="Petroli C.D."/>
            <person name="Yang X."/>
            <person name="Ranjan P."/>
            <person name="Tschaplinski T.J."/>
            <person name="Ye C.Y."/>
            <person name="Li T."/>
            <person name="Sterck L."/>
            <person name="Vanneste K."/>
            <person name="Murat F."/>
            <person name="Soler M."/>
            <person name="Clemente H.S."/>
            <person name="Saidi N."/>
            <person name="Cassan-Wang H."/>
            <person name="Dunand C."/>
            <person name="Hefer C.A."/>
            <person name="Bornberg-Bauer E."/>
            <person name="Kersting A.R."/>
            <person name="Vining K."/>
            <person name="Amarasinghe V."/>
            <person name="Ranik M."/>
            <person name="Naithani S."/>
            <person name="Elser J."/>
            <person name="Boyd A.E."/>
            <person name="Liston A."/>
            <person name="Spatafora J.W."/>
            <person name="Dharmwardhana P."/>
            <person name="Raja R."/>
            <person name="Sullivan C."/>
            <person name="Romanel E."/>
            <person name="Alves-Ferreira M."/>
            <person name="Kulheim C."/>
            <person name="Foley W."/>
            <person name="Carocha V."/>
            <person name="Paiva J."/>
            <person name="Kudrna D."/>
            <person name="Brommonschenkel S.H."/>
            <person name="Pasquali G."/>
            <person name="Byrne M."/>
            <person name="Rigault P."/>
            <person name="Tibbits J."/>
            <person name="Spokevicius A."/>
            <person name="Jones R.C."/>
            <person name="Steane D.A."/>
            <person name="Vaillancourt R.E."/>
            <person name="Potts B.M."/>
            <person name="Joubert F."/>
            <person name="Barry K."/>
            <person name="Pappas G.J."/>
            <person name="Strauss S.H."/>
            <person name="Jaiswal P."/>
            <person name="Grima-Pettenati J."/>
            <person name="Salse J."/>
            <person name="Van de Peer Y."/>
            <person name="Rokhsar D.S."/>
            <person name="Schmutz J."/>
        </authorList>
    </citation>
    <scope>NUCLEOTIDE SEQUENCE [LARGE SCALE GENOMIC DNA]</scope>
    <source>
        <strain evidence="2">cv. BRASUZ1</strain>
        <tissue evidence="1">Leaf extractions</tissue>
    </source>
</reference>
<name>A0ACC3KDH8_EUCGR</name>
<dbReference type="EMBL" id="CM064440">
    <property type="protein sequence ID" value="KAK3423593.1"/>
    <property type="molecule type" value="Genomic_DNA"/>
</dbReference>
<organism evidence="1 2">
    <name type="scientific">Eucalyptus grandis</name>
    <name type="common">Flooded gum</name>
    <dbReference type="NCBI Taxonomy" id="71139"/>
    <lineage>
        <taxon>Eukaryota</taxon>
        <taxon>Viridiplantae</taxon>
        <taxon>Streptophyta</taxon>
        <taxon>Embryophyta</taxon>
        <taxon>Tracheophyta</taxon>
        <taxon>Spermatophyta</taxon>
        <taxon>Magnoliopsida</taxon>
        <taxon>eudicotyledons</taxon>
        <taxon>Gunneridae</taxon>
        <taxon>Pentapetalae</taxon>
        <taxon>rosids</taxon>
        <taxon>malvids</taxon>
        <taxon>Myrtales</taxon>
        <taxon>Myrtaceae</taxon>
        <taxon>Myrtoideae</taxon>
        <taxon>Eucalypteae</taxon>
        <taxon>Eucalyptus</taxon>
    </lineage>
</organism>
<sequence length="1355" mass="150137">MALFVIIPHGAIPVYASTLEAQALLKWKSSLLNQNLSTSSLSPWTLAPQNATGSNATVSSPCGWHGISCNPARSVIGINLTNSNIKGTLDEFPFSSLPYLTYIDMYINELFGGIPPQVGLLTNLTYLDLSFNQLSGKIPREIGNLMKLEVLHLLSNELNGSIPDEIGQLRLLNELALYSNQLNGYLPSSLGNLSSLARLYIYNNSFSGPIPIEMGNLTNLEEIYMDTNFLTGPIPPTFGKLTKLTQLHVYDNELIGSIPPELGNLKLLRRLALHYNNLTGSIPSTLGNLTELTLLYLYGNMLSDNIPDELGNLRAMINLDLSMNQLNGPVPSSLGNMTDLEYIFLRENQLSGSIPGFLGNLMNLVVLQLDTNQFTGFIPDNLCRGGSLQNLTMAGNNLTGFIPRSLRNCTSLLRVRLQENQLTGNISDSFGVYPNLDFMDLSFNKFHGEISVNWGSCRRLRDLRIAGNNITGSLPSEIGNVTKLQGLDLSSNGLIGEIPKELRKLTSLVRLNLSRNQLSGSINPEIASLSGLQRLDLSRNRLNSSIPESIGQLADLFHLDLSNNRQSELQKKKSNTVKKVFLIVFLVLGAFLLLSFVGVYYILHRRKDHRQVEQAQEREKMFSISTYDGRILHEEIIAATEDFNERYCIGCGGYGRVYRAKLRSGDVVAVKKLHQMSDSGQTNQKELRGFCSHPQHSFLVYEYLERGNLSATLSDDGEAKELGWDRRANIVRGIAHALSYMHHDCVPPIVHRDISATTSCLILKLAYTMRVTEKCDVYRFGVVAIQAKHGPLRIAGNNITGSLPPEIGNATELQGLDLSSNGLVGEIPKELGKLTYLVRLNLSRNQLSGSISPKIASLSGLQMMDLSRNRLSMTIPESIGQLADLVLLDLSNNRLSEEIPSQIGMLTHLSELDLNNNSLIGEIPAQFSNLQSLVKLDLSHNNLSGPIYAIFEDMPGLATVDISYNEFQGPVPNTTVFQDAPTEALQGNAGLCGNVDGLQPCSQSEPQKKKSNTVKKVFLIVFLVLGAFLLLSFVGVYYILHRRKDRRQVEQAQEREKMFSISTYDGRILHEEIIAATEDFNERYCIGCGGYGRVYRAKLRSGDVVAVKKLHQMSDSGQTNQKEFQNEIRALTEIRHRNIVRLRGFCSHPQHSFLVYEYLERGNLSATLSDDGEAKELGWDRRANIVRGIAHALSYMHHDCVPPIVHRDISSNNILLDSEYEAHVSDFGTAKLLKLDTSNWSTVAGTYGYIAPELAYTMRVTEKCDVYSFGVMAIQVFHGKHPGETISSLLAESDKEIVTVLKDMLDPRLPAPMPSTEDELLVIFKLAIACLSTNPQLRPSMKMVSQVLSAHPAAH</sequence>
<evidence type="ECO:0000313" key="1">
    <source>
        <dbReference type="EMBL" id="KAK3423593.1"/>
    </source>
</evidence>
<comment type="caution">
    <text evidence="1">The sequence shown here is derived from an EMBL/GenBank/DDBJ whole genome shotgun (WGS) entry which is preliminary data.</text>
</comment>
<accession>A0ACC3KDH8</accession>
<dbReference type="Proteomes" id="UP000030711">
    <property type="component" value="Chromosome 6"/>
</dbReference>
<gene>
    <name evidence="1" type="ORF">EUGRSUZ_F00311</name>
</gene>
<evidence type="ECO:0000313" key="2">
    <source>
        <dbReference type="Proteomes" id="UP000030711"/>
    </source>
</evidence>